<dbReference type="InterPro" id="IPR036390">
    <property type="entry name" value="WH_DNA-bd_sf"/>
</dbReference>
<evidence type="ECO:0000256" key="1">
    <source>
        <dbReference type="ARBA" id="ARBA00022603"/>
    </source>
</evidence>
<feature type="domain" description="O-methyltransferase C-terminal" evidence="4">
    <location>
        <begin position="246"/>
        <end position="407"/>
    </location>
</feature>
<accession>U4L479</accession>
<keyword evidence="1 5" id="KW-0489">Methyltransferase</keyword>
<dbReference type="GO" id="GO:0008171">
    <property type="term" value="F:O-methyltransferase activity"/>
    <property type="evidence" value="ECO:0007669"/>
    <property type="project" value="InterPro"/>
</dbReference>
<dbReference type="InterPro" id="IPR016461">
    <property type="entry name" value="COMT-like"/>
</dbReference>
<keyword evidence="2 5" id="KW-0808">Transferase</keyword>
<dbReference type="PANTHER" id="PTHR43712">
    <property type="entry name" value="PUTATIVE (AFU_ORTHOLOGUE AFUA_4G14580)-RELATED"/>
    <property type="match status" value="1"/>
</dbReference>
<protein>
    <submittedName>
        <fullName evidence="5">Similar to Sterigmatocystin 8-O-methyltransferase acc. no. Q12120</fullName>
    </submittedName>
</protein>
<dbReference type="eggNOG" id="KOG3178">
    <property type="taxonomic scope" value="Eukaryota"/>
</dbReference>
<evidence type="ECO:0000256" key="3">
    <source>
        <dbReference type="ARBA" id="ARBA00022691"/>
    </source>
</evidence>
<dbReference type="SUPFAM" id="SSF46785">
    <property type="entry name" value="Winged helix' DNA-binding domain"/>
    <property type="match status" value="1"/>
</dbReference>
<keyword evidence="3" id="KW-0949">S-adenosyl-L-methionine</keyword>
<dbReference type="InterPro" id="IPR001077">
    <property type="entry name" value="COMT_C"/>
</dbReference>
<organism evidence="5 6">
    <name type="scientific">Pyronema omphalodes (strain CBS 100304)</name>
    <name type="common">Pyronema confluens</name>
    <dbReference type="NCBI Taxonomy" id="1076935"/>
    <lineage>
        <taxon>Eukaryota</taxon>
        <taxon>Fungi</taxon>
        <taxon>Dikarya</taxon>
        <taxon>Ascomycota</taxon>
        <taxon>Pezizomycotina</taxon>
        <taxon>Pezizomycetes</taxon>
        <taxon>Pezizales</taxon>
        <taxon>Pyronemataceae</taxon>
        <taxon>Pyronema</taxon>
    </lineage>
</organism>
<dbReference type="SUPFAM" id="SSF53335">
    <property type="entry name" value="S-adenosyl-L-methionine-dependent methyltransferases"/>
    <property type="match status" value="1"/>
</dbReference>
<dbReference type="PANTHER" id="PTHR43712:SF5">
    <property type="entry name" value="O-METHYLTRANSFERASE ASQN-RELATED"/>
    <property type="match status" value="1"/>
</dbReference>
<dbReference type="GO" id="GO:0032259">
    <property type="term" value="P:methylation"/>
    <property type="evidence" value="ECO:0007669"/>
    <property type="project" value="UniProtKB-KW"/>
</dbReference>
<dbReference type="OrthoDB" id="1606438at2759"/>
<evidence type="ECO:0000259" key="4">
    <source>
        <dbReference type="Pfam" id="PF00891"/>
    </source>
</evidence>
<evidence type="ECO:0000313" key="5">
    <source>
        <dbReference type="EMBL" id="CCX11100.1"/>
    </source>
</evidence>
<proteinExistence type="predicted"/>
<dbReference type="Gene3D" id="3.40.50.150">
    <property type="entry name" value="Vaccinia Virus protein VP39"/>
    <property type="match status" value="1"/>
</dbReference>
<dbReference type="InterPro" id="IPR029063">
    <property type="entry name" value="SAM-dependent_MTases_sf"/>
</dbReference>
<gene>
    <name evidence="5" type="ORF">PCON_10694</name>
</gene>
<dbReference type="AlphaFoldDB" id="U4L479"/>
<sequence>MSTPSLTQLAADVAKHAKILQDYIDANNLPQPAFDKDAPLDFPVPNGIPEQDSRIALLEAAKALHDLAVGPTSLVMWAGMNNKFDCVSLRAFDRYNIPEAVALEGETSFASIAEKTGLDEDFVSRIIRFASTNRVFRETRPGWCIHTAASRAMIENRGMRQFLGVMSDEVYEASAKVNAAEDLYHDSGEADETAFQMACNTKEVYWHYLGLPGNESKKQRFAEGMGYLASHPSAGLGETYAAEPLVDGYDWSGVGDGLMVDIGGSGGHICQAIAKKHKNLRFIVQDLESVVSDAKVRLANGTNPDDSRIEYMAHNFLEPQPVQGADIYFLRFILHDWSDKYASMILRQIAPAMKKGSKIVVNDIVLPGPNEVPSTVEKIQRSLDLSMMIVLNGKERTRSDWENLVAMADPRLKILSVSVPGALGIVEIGLKEDA</sequence>
<dbReference type="STRING" id="1076935.U4L479"/>
<dbReference type="PROSITE" id="PS51683">
    <property type="entry name" value="SAM_OMT_II"/>
    <property type="match status" value="1"/>
</dbReference>
<reference evidence="5 6" key="1">
    <citation type="journal article" date="2013" name="PLoS Genet.">
        <title>The genome and development-dependent transcriptomes of Pyronema confluens: a window into fungal evolution.</title>
        <authorList>
            <person name="Traeger S."/>
            <person name="Altegoer F."/>
            <person name="Freitag M."/>
            <person name="Gabaldon T."/>
            <person name="Kempken F."/>
            <person name="Kumar A."/>
            <person name="Marcet-Houben M."/>
            <person name="Poggeler S."/>
            <person name="Stajich J.E."/>
            <person name="Nowrousian M."/>
        </authorList>
    </citation>
    <scope>NUCLEOTIDE SEQUENCE [LARGE SCALE GENOMIC DNA]</scope>
    <source>
        <strain evidence="6">CBS 100304</strain>
        <tissue evidence="5">Vegetative mycelium</tissue>
    </source>
</reference>
<evidence type="ECO:0000256" key="2">
    <source>
        <dbReference type="ARBA" id="ARBA00022679"/>
    </source>
</evidence>
<dbReference type="Pfam" id="PF00891">
    <property type="entry name" value="Methyltransf_2"/>
    <property type="match status" value="1"/>
</dbReference>
<name>U4L479_PYROM</name>
<dbReference type="EMBL" id="HF935591">
    <property type="protein sequence ID" value="CCX11100.1"/>
    <property type="molecule type" value="Genomic_DNA"/>
</dbReference>
<evidence type="ECO:0000313" key="6">
    <source>
        <dbReference type="Proteomes" id="UP000018144"/>
    </source>
</evidence>
<dbReference type="InterPro" id="IPR036388">
    <property type="entry name" value="WH-like_DNA-bd_sf"/>
</dbReference>
<dbReference type="Proteomes" id="UP000018144">
    <property type="component" value="Unassembled WGS sequence"/>
</dbReference>
<dbReference type="Gene3D" id="1.10.10.10">
    <property type="entry name" value="Winged helix-like DNA-binding domain superfamily/Winged helix DNA-binding domain"/>
    <property type="match status" value="1"/>
</dbReference>
<keyword evidence="6" id="KW-1185">Reference proteome</keyword>
<dbReference type="OMA" id="GTDYYDW"/>